<accession>A0ABN2RNT5</accession>
<evidence type="ECO:0000313" key="6">
    <source>
        <dbReference type="EMBL" id="GAA1972334.1"/>
    </source>
</evidence>
<reference evidence="6 7" key="1">
    <citation type="journal article" date="2019" name="Int. J. Syst. Evol. Microbiol.">
        <title>The Global Catalogue of Microorganisms (GCM) 10K type strain sequencing project: providing services to taxonomists for standard genome sequencing and annotation.</title>
        <authorList>
            <consortium name="The Broad Institute Genomics Platform"/>
            <consortium name="The Broad Institute Genome Sequencing Center for Infectious Disease"/>
            <person name="Wu L."/>
            <person name="Ma J."/>
        </authorList>
    </citation>
    <scope>NUCLEOTIDE SEQUENCE [LARGE SCALE GENOMIC DNA]</scope>
    <source>
        <strain evidence="6 7">JCM 16013</strain>
    </source>
</reference>
<feature type="domain" description="HTH iclR-type" evidence="4">
    <location>
        <begin position="2"/>
        <end position="61"/>
    </location>
</feature>
<dbReference type="InterPro" id="IPR014757">
    <property type="entry name" value="Tscrpt_reg_IclR_C"/>
</dbReference>
<dbReference type="SUPFAM" id="SSF55781">
    <property type="entry name" value="GAF domain-like"/>
    <property type="match status" value="1"/>
</dbReference>
<dbReference type="Gene3D" id="1.10.10.10">
    <property type="entry name" value="Winged helix-like DNA-binding domain superfamily/Winged helix DNA-binding domain"/>
    <property type="match status" value="1"/>
</dbReference>
<dbReference type="PANTHER" id="PTHR30136">
    <property type="entry name" value="HELIX-TURN-HELIX TRANSCRIPTIONAL REGULATOR, ICLR FAMILY"/>
    <property type="match status" value="1"/>
</dbReference>
<evidence type="ECO:0000259" key="4">
    <source>
        <dbReference type="PROSITE" id="PS51077"/>
    </source>
</evidence>
<evidence type="ECO:0000313" key="7">
    <source>
        <dbReference type="Proteomes" id="UP001499854"/>
    </source>
</evidence>
<evidence type="ECO:0000259" key="5">
    <source>
        <dbReference type="PROSITE" id="PS51078"/>
    </source>
</evidence>
<dbReference type="RefSeq" id="WP_344658086.1">
    <property type="nucleotide sequence ID" value="NZ_BAAAQM010000018.1"/>
</dbReference>
<proteinExistence type="predicted"/>
<dbReference type="PANTHER" id="PTHR30136:SF24">
    <property type="entry name" value="HTH-TYPE TRANSCRIPTIONAL REPRESSOR ALLR"/>
    <property type="match status" value="1"/>
</dbReference>
<evidence type="ECO:0000256" key="2">
    <source>
        <dbReference type="ARBA" id="ARBA00023125"/>
    </source>
</evidence>
<keyword evidence="7" id="KW-1185">Reference proteome</keyword>
<dbReference type="PROSITE" id="PS51077">
    <property type="entry name" value="HTH_ICLR"/>
    <property type="match status" value="1"/>
</dbReference>
<dbReference type="InterPro" id="IPR036388">
    <property type="entry name" value="WH-like_DNA-bd_sf"/>
</dbReference>
<gene>
    <name evidence="6" type="ORF">GCM10009838_34880</name>
</gene>
<sequence length="258" mass="28070">MSQTVTRALRLLTELGEGERSLDQLAEVLGVHKTTALRLMQSLEDERFVYRDADYRYHLGAGLFALASLAMEQRGIRRIAAPHLAALNAATGQTVHLAAYEGGEVVYIDKYDSRHKVRMYSRVGLRAGLHNTAVAKVLLADLPLSERRRAVAGIDFTPHTPHTITGPQQLLAELETVAAQGWAQDHAEHETFINCIGAPVRDASGRAVAAVSISVPDVVAPYEQVLELLPQLLETARAVSADAGAPEDRLPSSPTERK</sequence>
<evidence type="ECO:0000256" key="1">
    <source>
        <dbReference type="ARBA" id="ARBA00023015"/>
    </source>
</evidence>
<dbReference type="Pfam" id="PF01614">
    <property type="entry name" value="IclR_C"/>
    <property type="match status" value="1"/>
</dbReference>
<keyword evidence="1" id="KW-0805">Transcription regulation</keyword>
<keyword evidence="3" id="KW-0804">Transcription</keyword>
<dbReference type="InterPro" id="IPR029016">
    <property type="entry name" value="GAF-like_dom_sf"/>
</dbReference>
<evidence type="ECO:0000256" key="3">
    <source>
        <dbReference type="ARBA" id="ARBA00023163"/>
    </source>
</evidence>
<dbReference type="EMBL" id="BAAAQM010000018">
    <property type="protein sequence ID" value="GAA1972334.1"/>
    <property type="molecule type" value="Genomic_DNA"/>
</dbReference>
<dbReference type="InterPro" id="IPR036390">
    <property type="entry name" value="WH_DNA-bd_sf"/>
</dbReference>
<dbReference type="Proteomes" id="UP001499854">
    <property type="component" value="Unassembled WGS sequence"/>
</dbReference>
<comment type="caution">
    <text evidence="6">The sequence shown here is derived from an EMBL/GenBank/DDBJ whole genome shotgun (WGS) entry which is preliminary data.</text>
</comment>
<dbReference type="Pfam" id="PF09339">
    <property type="entry name" value="HTH_IclR"/>
    <property type="match status" value="1"/>
</dbReference>
<protein>
    <submittedName>
        <fullName evidence="6">IclR family transcriptional regulator</fullName>
    </submittedName>
</protein>
<dbReference type="SMART" id="SM00346">
    <property type="entry name" value="HTH_ICLR"/>
    <property type="match status" value="1"/>
</dbReference>
<name>A0ABN2RNT5_9ACTN</name>
<feature type="domain" description="IclR-ED" evidence="5">
    <location>
        <begin position="62"/>
        <end position="245"/>
    </location>
</feature>
<dbReference type="SUPFAM" id="SSF46785">
    <property type="entry name" value="Winged helix' DNA-binding domain"/>
    <property type="match status" value="1"/>
</dbReference>
<dbReference type="InterPro" id="IPR005471">
    <property type="entry name" value="Tscrpt_reg_IclR_N"/>
</dbReference>
<keyword evidence="2" id="KW-0238">DNA-binding</keyword>
<dbReference type="InterPro" id="IPR050707">
    <property type="entry name" value="HTH_MetabolicPath_Reg"/>
</dbReference>
<organism evidence="6 7">
    <name type="scientific">Catenulispora subtropica</name>
    <dbReference type="NCBI Taxonomy" id="450798"/>
    <lineage>
        <taxon>Bacteria</taxon>
        <taxon>Bacillati</taxon>
        <taxon>Actinomycetota</taxon>
        <taxon>Actinomycetes</taxon>
        <taxon>Catenulisporales</taxon>
        <taxon>Catenulisporaceae</taxon>
        <taxon>Catenulispora</taxon>
    </lineage>
</organism>
<dbReference type="PROSITE" id="PS51078">
    <property type="entry name" value="ICLR_ED"/>
    <property type="match status" value="1"/>
</dbReference>
<dbReference type="Gene3D" id="3.30.450.40">
    <property type="match status" value="1"/>
</dbReference>